<proteinExistence type="predicted"/>
<organism evidence="1 2">
    <name type="scientific">Bauhinia variegata</name>
    <name type="common">Purple orchid tree</name>
    <name type="synonym">Phanera variegata</name>
    <dbReference type="NCBI Taxonomy" id="167791"/>
    <lineage>
        <taxon>Eukaryota</taxon>
        <taxon>Viridiplantae</taxon>
        <taxon>Streptophyta</taxon>
        <taxon>Embryophyta</taxon>
        <taxon>Tracheophyta</taxon>
        <taxon>Spermatophyta</taxon>
        <taxon>Magnoliopsida</taxon>
        <taxon>eudicotyledons</taxon>
        <taxon>Gunneridae</taxon>
        <taxon>Pentapetalae</taxon>
        <taxon>rosids</taxon>
        <taxon>fabids</taxon>
        <taxon>Fabales</taxon>
        <taxon>Fabaceae</taxon>
        <taxon>Cercidoideae</taxon>
        <taxon>Cercideae</taxon>
        <taxon>Bauhiniinae</taxon>
        <taxon>Bauhinia</taxon>
    </lineage>
</organism>
<comment type="caution">
    <text evidence="1">The sequence shown here is derived from an EMBL/GenBank/DDBJ whole genome shotgun (WGS) entry which is preliminary data.</text>
</comment>
<evidence type="ECO:0000313" key="2">
    <source>
        <dbReference type="Proteomes" id="UP000828941"/>
    </source>
</evidence>
<reference evidence="1 2" key="1">
    <citation type="journal article" date="2022" name="DNA Res.">
        <title>Chromosomal-level genome assembly of the orchid tree Bauhinia variegata (Leguminosae; Cercidoideae) supports the allotetraploid origin hypothesis of Bauhinia.</title>
        <authorList>
            <person name="Zhong Y."/>
            <person name="Chen Y."/>
            <person name="Zheng D."/>
            <person name="Pang J."/>
            <person name="Liu Y."/>
            <person name="Luo S."/>
            <person name="Meng S."/>
            <person name="Qian L."/>
            <person name="Wei D."/>
            <person name="Dai S."/>
            <person name="Zhou R."/>
        </authorList>
    </citation>
    <scope>NUCLEOTIDE SEQUENCE [LARGE SCALE GENOMIC DNA]</scope>
    <source>
        <strain evidence="1">BV-YZ2020</strain>
    </source>
</reference>
<accession>A0ACB9PL29</accession>
<keyword evidence="2" id="KW-1185">Reference proteome</keyword>
<gene>
    <name evidence="1" type="ORF">L6164_009841</name>
</gene>
<protein>
    <submittedName>
        <fullName evidence="1">Uncharacterized protein</fullName>
    </submittedName>
</protein>
<name>A0ACB9PL29_BAUVA</name>
<dbReference type="Proteomes" id="UP000828941">
    <property type="component" value="Chromosome 4"/>
</dbReference>
<sequence length="72" mass="7947">MGWIPCSGNSNTKKKIKKKMKNMKVEDNLSDQIKQAPGTGTLILVWKNSHQKLDSETLLGQSCFHSISVASS</sequence>
<dbReference type="EMBL" id="CM039429">
    <property type="protein sequence ID" value="KAI4349222.1"/>
    <property type="molecule type" value="Genomic_DNA"/>
</dbReference>
<evidence type="ECO:0000313" key="1">
    <source>
        <dbReference type="EMBL" id="KAI4349222.1"/>
    </source>
</evidence>